<evidence type="ECO:0000313" key="2">
    <source>
        <dbReference type="EMBL" id="MBA8952441.1"/>
    </source>
</evidence>
<reference evidence="2 3" key="1">
    <citation type="submission" date="2020-08" db="EMBL/GenBank/DDBJ databases">
        <title>Genomic Encyclopedia of Type Strains, Phase IV (KMG-IV): sequencing the most valuable type-strain genomes for metagenomic binning, comparative biology and taxonomic classification.</title>
        <authorList>
            <person name="Goeker M."/>
        </authorList>
    </citation>
    <scope>NUCLEOTIDE SEQUENCE [LARGE SCALE GENOMIC DNA]</scope>
    <source>
        <strain evidence="2 3">DSM 44197</strain>
    </source>
</reference>
<sequence length="113" mass="12039">MTFPRMAAAAAVLLTTTAMASSAHAPTAHAAPVVHTYTCDRTFAGVKHKGWGWLNCAASRGAPHAGEIRGTFLIVSRRGSDPRLECGERPPDRFPSGHAELPARVVGFFCVPR</sequence>
<dbReference type="RefSeq" id="WP_182844740.1">
    <property type="nucleotide sequence ID" value="NZ_BAAALP010000032.1"/>
</dbReference>
<dbReference type="Proteomes" id="UP000572680">
    <property type="component" value="Unassembled WGS sequence"/>
</dbReference>
<protein>
    <recommendedName>
        <fullName evidence="4">Secreted protein</fullName>
    </recommendedName>
</protein>
<accession>A0A7W3LQG4</accession>
<gene>
    <name evidence="2" type="ORF">HNR61_004087</name>
</gene>
<feature type="signal peptide" evidence="1">
    <location>
        <begin position="1"/>
        <end position="20"/>
    </location>
</feature>
<evidence type="ECO:0000313" key="3">
    <source>
        <dbReference type="Proteomes" id="UP000572680"/>
    </source>
</evidence>
<proteinExistence type="predicted"/>
<dbReference type="EMBL" id="JACJIA010000005">
    <property type="protein sequence ID" value="MBA8952441.1"/>
    <property type="molecule type" value="Genomic_DNA"/>
</dbReference>
<evidence type="ECO:0000256" key="1">
    <source>
        <dbReference type="SAM" id="SignalP"/>
    </source>
</evidence>
<organism evidence="2 3">
    <name type="scientific">Actinomadura namibiensis</name>
    <dbReference type="NCBI Taxonomy" id="182080"/>
    <lineage>
        <taxon>Bacteria</taxon>
        <taxon>Bacillati</taxon>
        <taxon>Actinomycetota</taxon>
        <taxon>Actinomycetes</taxon>
        <taxon>Streptosporangiales</taxon>
        <taxon>Thermomonosporaceae</taxon>
        <taxon>Actinomadura</taxon>
    </lineage>
</organism>
<keyword evidence="3" id="KW-1185">Reference proteome</keyword>
<comment type="caution">
    <text evidence="2">The sequence shown here is derived from an EMBL/GenBank/DDBJ whole genome shotgun (WGS) entry which is preliminary data.</text>
</comment>
<keyword evidence="1" id="KW-0732">Signal</keyword>
<name>A0A7W3LQG4_ACTNM</name>
<dbReference type="AlphaFoldDB" id="A0A7W3LQG4"/>
<feature type="chain" id="PRO_5039226596" description="Secreted protein" evidence="1">
    <location>
        <begin position="21"/>
        <end position="113"/>
    </location>
</feature>
<evidence type="ECO:0008006" key="4">
    <source>
        <dbReference type="Google" id="ProtNLM"/>
    </source>
</evidence>